<dbReference type="EMBL" id="CAMPGE010021112">
    <property type="protein sequence ID" value="CAI2379282.1"/>
    <property type="molecule type" value="Genomic_DNA"/>
</dbReference>
<sequence>MENVSINLHTSATKDFKPRSQLPQMKSLRNTLDDEHTKTLQLKRQNSKKYLEAKKIRGRQILKPTRNIVLRKVFSEDAVKDNSGLKLPQTKRVGILETGEIQKESEEISKILRTSGGTSIIVPDLCHEISFDEMKSTYTKNPWKIFSEFIFKKNMNMSYLVNIRNCQREVLASLKKLSNLKTTILNNFEVYQSYIFQKFIKGKKYDDDKRMLAFLTLTHDKLYFKLLKQAIQSKEDLESLLGGNLQRIEKHAMFFNQEKYIMHERSLINCMKKIETDDALRNQLLNIQSRTLYIPNMTYFNTNSGKNKVGQTLREEDSDQQNPEKDETDLINVGSKRKLQMLKKILPKEIHQRLSVIAPSSKSSSQDKRSVSFLADINNTGKRISKFVPVIRAQTNSKIRGSVFSNSPVNTTGKMVKVLEEEGIEEGALSVISSEDQSADTKKDQESGKRNKDEKKATLKNIMIHKAKVANLLVTKIRKMKKNMPSMSPVKRIIPGDTSPGMPSVVSPKSSLICKTLKRCQRNRIFSHKKTHFTVSRVKNTSVKSPLPLRKVKSPLAQRNLKFSQSFRIKKTDNSNSTTRATLPKGKVKGNKGEQFRVCPSKFSSYKTKLRMDDL</sequence>
<gene>
    <name evidence="2" type="ORF">ECRASSUSDP1_LOCUS20691</name>
</gene>
<dbReference type="Proteomes" id="UP001295684">
    <property type="component" value="Unassembled WGS sequence"/>
</dbReference>
<evidence type="ECO:0000313" key="2">
    <source>
        <dbReference type="EMBL" id="CAI2379282.1"/>
    </source>
</evidence>
<comment type="caution">
    <text evidence="2">The sequence shown here is derived from an EMBL/GenBank/DDBJ whole genome shotgun (WGS) entry which is preliminary data.</text>
</comment>
<name>A0AAD2D3U0_EUPCR</name>
<proteinExistence type="predicted"/>
<dbReference type="AlphaFoldDB" id="A0AAD2D3U0"/>
<feature type="compositionally biased region" description="Basic and acidic residues" evidence="1">
    <location>
        <begin position="439"/>
        <end position="457"/>
    </location>
</feature>
<accession>A0AAD2D3U0</accession>
<evidence type="ECO:0000313" key="3">
    <source>
        <dbReference type="Proteomes" id="UP001295684"/>
    </source>
</evidence>
<keyword evidence="3" id="KW-1185">Reference proteome</keyword>
<feature type="region of interest" description="Disordered" evidence="1">
    <location>
        <begin position="483"/>
        <end position="508"/>
    </location>
</feature>
<reference evidence="2" key="1">
    <citation type="submission" date="2023-07" db="EMBL/GenBank/DDBJ databases">
        <authorList>
            <consortium name="AG Swart"/>
            <person name="Singh M."/>
            <person name="Singh A."/>
            <person name="Seah K."/>
            <person name="Emmerich C."/>
        </authorList>
    </citation>
    <scope>NUCLEOTIDE SEQUENCE</scope>
    <source>
        <strain evidence="2">DP1</strain>
    </source>
</reference>
<feature type="region of interest" description="Disordered" evidence="1">
    <location>
        <begin position="305"/>
        <end position="327"/>
    </location>
</feature>
<organism evidence="2 3">
    <name type="scientific">Euplotes crassus</name>
    <dbReference type="NCBI Taxonomy" id="5936"/>
    <lineage>
        <taxon>Eukaryota</taxon>
        <taxon>Sar</taxon>
        <taxon>Alveolata</taxon>
        <taxon>Ciliophora</taxon>
        <taxon>Intramacronucleata</taxon>
        <taxon>Spirotrichea</taxon>
        <taxon>Hypotrichia</taxon>
        <taxon>Euplotida</taxon>
        <taxon>Euplotidae</taxon>
        <taxon>Moneuplotes</taxon>
    </lineage>
</organism>
<evidence type="ECO:0000256" key="1">
    <source>
        <dbReference type="SAM" id="MobiDB-lite"/>
    </source>
</evidence>
<feature type="region of interest" description="Disordered" evidence="1">
    <location>
        <begin position="430"/>
        <end position="457"/>
    </location>
</feature>
<protein>
    <submittedName>
        <fullName evidence="2">Uncharacterized protein</fullName>
    </submittedName>
</protein>
<feature type="region of interest" description="Disordered" evidence="1">
    <location>
        <begin position="571"/>
        <end position="592"/>
    </location>
</feature>